<feature type="compositionally biased region" description="Polar residues" evidence="6">
    <location>
        <begin position="363"/>
        <end position="376"/>
    </location>
</feature>
<keyword evidence="3" id="KW-0934">Plastid</keyword>
<feature type="region of interest" description="Disordered" evidence="6">
    <location>
        <begin position="267"/>
        <end position="293"/>
    </location>
</feature>
<gene>
    <name evidence="7" type="ORF">L1049_017685</name>
</gene>
<keyword evidence="8" id="KW-1185">Reference proteome</keyword>
<feature type="compositionally biased region" description="Pro residues" evidence="6">
    <location>
        <begin position="108"/>
        <end position="145"/>
    </location>
</feature>
<evidence type="ECO:0000256" key="5">
    <source>
        <dbReference type="ARBA" id="ARBA00038237"/>
    </source>
</evidence>
<evidence type="ECO:0000313" key="7">
    <source>
        <dbReference type="EMBL" id="KAK9289211.1"/>
    </source>
</evidence>
<dbReference type="AlphaFoldDB" id="A0AAP0X3W6"/>
<name>A0AAP0X3W6_LIQFO</name>
<dbReference type="GO" id="GO:0009570">
    <property type="term" value="C:chloroplast stroma"/>
    <property type="evidence" value="ECO:0007669"/>
    <property type="project" value="UniProtKB-SubCell"/>
</dbReference>
<feature type="region of interest" description="Disordered" evidence="6">
    <location>
        <begin position="52"/>
        <end position="145"/>
    </location>
</feature>
<reference evidence="7 8" key="1">
    <citation type="journal article" date="2024" name="Plant J.">
        <title>Genome sequences and population genomics reveal climatic adaptation and genomic divergence between two closely related sweetgum species.</title>
        <authorList>
            <person name="Xu W.Q."/>
            <person name="Ren C.Q."/>
            <person name="Zhang X.Y."/>
            <person name="Comes H.P."/>
            <person name="Liu X.H."/>
            <person name="Li Y.G."/>
            <person name="Kettle C.J."/>
            <person name="Jalonen R."/>
            <person name="Gaisberger H."/>
            <person name="Ma Y.Z."/>
            <person name="Qiu Y.X."/>
        </authorList>
    </citation>
    <scope>NUCLEOTIDE SEQUENCE [LARGE SCALE GENOMIC DNA]</scope>
    <source>
        <strain evidence="7">Hangzhou</strain>
    </source>
</reference>
<evidence type="ECO:0000313" key="8">
    <source>
        <dbReference type="Proteomes" id="UP001415857"/>
    </source>
</evidence>
<sequence length="770" mass="86198">MSSVSTISSTLMKKSIPLYSSSSTRINTSSLIFPHNTTSLVPKLRLLISTQLLGHDPSDPPPEFPGKTPPEFPTTAPDFQPSYPPEVPEFPAIPEIDPMPPDTSDLPPLSPGPNPGPEFPHPPMPSAPGPDIPMPRQPDILPPEPTPDIVPPRPPEIVPPPSIPPSIQPPTVYKDPPPLPASLLFHHQWRLTSVPAHAPPHAPPSSTLTETNARCFLQYEHHRKERGLGAESEGASLRIRASDVGDSYLGMWKKAVDGERKAIEFQRIAENSERTDGGGDDGKEESKEALERKSEEFEKILEVPKEERDRVQRMQVIDRAAAAIAAARAILNESSNGPELGSGENLRSESDGGMGVQQGGAQSGNLFISHSATSAKGTPGPDFWSWTPPPDSDRSSDDGASGKTARKTNLYPSAINPVMEKEQSVDFLSIPFESKLAERYHNPLLPPLQSLIEVEKVETSSSSLETPSSQEQRELGVQFSAHAAEAAHALDKVDEALSHEVNPDGSRWWKETGIERRPDGVVCRWTLTRGVSADQVVEWEEKFWEAADEFDYKELGSEKSGRDATGNVWREYWKESMWQDGGLMHLEKTADKWGKNGKGDEWQEKWWEHYDASGQAEKWAHKWCSIDPNTQLEAGHAHVWHERWGEKYDGHGGSMKYTDKWAERSEGDGWMKWGDKWDENFDPDSHGVKQGEKWWQGKHGERWNRTWGEGHNGSGWVHKYGKSSSGEHWDTHVEQDTWYERYPHYGFFHCFENSVQLREVRKPSETSETS</sequence>
<comment type="caution">
    <text evidence="7">The sequence shown here is derived from an EMBL/GenBank/DDBJ whole genome shotgun (WGS) entry which is preliminary data.</text>
</comment>
<accession>A0AAP0X3W6</accession>
<dbReference type="InterPro" id="IPR052495">
    <property type="entry name" value="Alpha-glucan_binding_chloro"/>
</dbReference>
<dbReference type="GO" id="GO:0005982">
    <property type="term" value="P:starch metabolic process"/>
    <property type="evidence" value="ECO:0007669"/>
    <property type="project" value="TreeGrafter"/>
</dbReference>
<dbReference type="Proteomes" id="UP001415857">
    <property type="component" value="Unassembled WGS sequence"/>
</dbReference>
<feature type="compositionally biased region" description="Basic and acidic residues" evidence="6">
    <location>
        <begin position="270"/>
        <end position="293"/>
    </location>
</feature>
<feature type="compositionally biased region" description="Pro residues" evidence="6">
    <location>
        <begin position="59"/>
        <end position="72"/>
    </location>
</feature>
<dbReference type="GO" id="GO:0043036">
    <property type="term" value="C:starch grain"/>
    <property type="evidence" value="ECO:0007669"/>
    <property type="project" value="TreeGrafter"/>
</dbReference>
<evidence type="ECO:0000256" key="4">
    <source>
        <dbReference type="ARBA" id="ARBA00022946"/>
    </source>
</evidence>
<dbReference type="GO" id="GO:2001070">
    <property type="term" value="F:starch binding"/>
    <property type="evidence" value="ECO:0007669"/>
    <property type="project" value="TreeGrafter"/>
</dbReference>
<organism evidence="7 8">
    <name type="scientific">Liquidambar formosana</name>
    <name type="common">Formosan gum</name>
    <dbReference type="NCBI Taxonomy" id="63359"/>
    <lineage>
        <taxon>Eukaryota</taxon>
        <taxon>Viridiplantae</taxon>
        <taxon>Streptophyta</taxon>
        <taxon>Embryophyta</taxon>
        <taxon>Tracheophyta</taxon>
        <taxon>Spermatophyta</taxon>
        <taxon>Magnoliopsida</taxon>
        <taxon>eudicotyledons</taxon>
        <taxon>Gunneridae</taxon>
        <taxon>Pentapetalae</taxon>
        <taxon>Saxifragales</taxon>
        <taxon>Altingiaceae</taxon>
        <taxon>Liquidambar</taxon>
    </lineage>
</organism>
<evidence type="ECO:0000256" key="6">
    <source>
        <dbReference type="SAM" id="MobiDB-lite"/>
    </source>
</evidence>
<comment type="similarity">
    <text evidence="5">Belongs to the ESV1 family.</text>
</comment>
<evidence type="ECO:0000256" key="3">
    <source>
        <dbReference type="ARBA" id="ARBA00022640"/>
    </source>
</evidence>
<dbReference type="PANTHER" id="PTHR34113:SF2">
    <property type="entry name" value="PROTEIN LIKE EARLY STARVATION, CHLOROPLASTIC"/>
    <property type="match status" value="1"/>
</dbReference>
<keyword evidence="2" id="KW-0150">Chloroplast</keyword>
<keyword evidence="4" id="KW-0809">Transit peptide</keyword>
<comment type="subcellular location">
    <subcellularLocation>
        <location evidence="1">Plastid</location>
        <location evidence="1">Chloroplast stroma</location>
    </subcellularLocation>
</comment>
<dbReference type="GO" id="GO:2000904">
    <property type="term" value="P:regulation of starch metabolic process"/>
    <property type="evidence" value="ECO:0007669"/>
    <property type="project" value="TreeGrafter"/>
</dbReference>
<dbReference type="EMBL" id="JBBPBK010000003">
    <property type="protein sequence ID" value="KAK9289211.1"/>
    <property type="molecule type" value="Genomic_DNA"/>
</dbReference>
<evidence type="ECO:0000256" key="1">
    <source>
        <dbReference type="ARBA" id="ARBA00004470"/>
    </source>
</evidence>
<dbReference type="PANTHER" id="PTHR34113">
    <property type="entry name" value="INACTIVE PURPLE ACID PHOSPHATASE-LIKE PROTEIN"/>
    <property type="match status" value="1"/>
</dbReference>
<protein>
    <submittedName>
        <fullName evidence="7">Uncharacterized protein</fullName>
    </submittedName>
</protein>
<feature type="compositionally biased region" description="Gly residues" evidence="6">
    <location>
        <begin position="352"/>
        <end position="362"/>
    </location>
</feature>
<feature type="region of interest" description="Disordered" evidence="6">
    <location>
        <begin position="334"/>
        <end position="408"/>
    </location>
</feature>
<proteinExistence type="inferred from homology"/>
<evidence type="ECO:0000256" key="2">
    <source>
        <dbReference type="ARBA" id="ARBA00022528"/>
    </source>
</evidence>